<organism evidence="7 8">
    <name type="scientific">Reticulomyxa filosa</name>
    <dbReference type="NCBI Taxonomy" id="46433"/>
    <lineage>
        <taxon>Eukaryota</taxon>
        <taxon>Sar</taxon>
        <taxon>Rhizaria</taxon>
        <taxon>Retaria</taxon>
        <taxon>Foraminifera</taxon>
        <taxon>Monothalamids</taxon>
        <taxon>Reticulomyxidae</taxon>
        <taxon>Reticulomyxa</taxon>
    </lineage>
</organism>
<keyword evidence="8" id="KW-1185">Reference proteome</keyword>
<keyword evidence="3" id="KW-0227">DNA damage</keyword>
<feature type="non-terminal residue" evidence="7">
    <location>
        <position position="1"/>
    </location>
</feature>
<keyword evidence="5" id="KW-0539">Nucleus</keyword>
<name>X6LHI4_RETFI</name>
<proteinExistence type="inferred from homology"/>
<dbReference type="InterPro" id="IPR011084">
    <property type="entry name" value="DRMBL"/>
</dbReference>
<dbReference type="GO" id="GO:0003684">
    <property type="term" value="F:damaged DNA binding"/>
    <property type="evidence" value="ECO:0007669"/>
    <property type="project" value="TreeGrafter"/>
</dbReference>
<evidence type="ECO:0000256" key="3">
    <source>
        <dbReference type="ARBA" id="ARBA00022763"/>
    </source>
</evidence>
<dbReference type="PANTHER" id="PTHR23240">
    <property type="entry name" value="DNA CROSS-LINK REPAIR PROTEIN PSO2/SNM1-RELATED"/>
    <property type="match status" value="1"/>
</dbReference>
<keyword evidence="4" id="KW-0234">DNA repair</keyword>
<dbReference type="GO" id="GO:0036297">
    <property type="term" value="P:interstrand cross-link repair"/>
    <property type="evidence" value="ECO:0007669"/>
    <property type="project" value="TreeGrafter"/>
</dbReference>
<comment type="subcellular location">
    <subcellularLocation>
        <location evidence="1">Nucleus</location>
    </subcellularLocation>
</comment>
<dbReference type="AlphaFoldDB" id="X6LHI4"/>
<evidence type="ECO:0000313" key="8">
    <source>
        <dbReference type="Proteomes" id="UP000023152"/>
    </source>
</evidence>
<dbReference type="GO" id="GO:0006303">
    <property type="term" value="P:double-strand break repair via nonhomologous end joining"/>
    <property type="evidence" value="ECO:0007669"/>
    <property type="project" value="TreeGrafter"/>
</dbReference>
<evidence type="ECO:0000259" key="6">
    <source>
        <dbReference type="Pfam" id="PF07522"/>
    </source>
</evidence>
<comment type="caution">
    <text evidence="7">The sequence shown here is derived from an EMBL/GenBank/DDBJ whole genome shotgun (WGS) entry which is preliminary data.</text>
</comment>
<evidence type="ECO:0000256" key="1">
    <source>
        <dbReference type="ARBA" id="ARBA00004123"/>
    </source>
</evidence>
<gene>
    <name evidence="7" type="ORF">RFI_36052</name>
</gene>
<comment type="similarity">
    <text evidence="2">Belongs to the DNA repair metallo-beta-lactamase (DRMBL) family.</text>
</comment>
<evidence type="ECO:0000313" key="7">
    <source>
        <dbReference type="EMBL" id="ETO01388.1"/>
    </source>
</evidence>
<dbReference type="SUPFAM" id="SSF56281">
    <property type="entry name" value="Metallo-hydrolase/oxidoreductase"/>
    <property type="match status" value="1"/>
</dbReference>
<evidence type="ECO:0000256" key="4">
    <source>
        <dbReference type="ARBA" id="ARBA00023204"/>
    </source>
</evidence>
<protein>
    <recommendedName>
        <fullName evidence="6">DNA repair metallo-beta-lactamase domain-containing protein</fullName>
    </recommendedName>
</protein>
<feature type="domain" description="DNA repair metallo-beta-lactamase" evidence="6">
    <location>
        <begin position="98"/>
        <end position="174"/>
    </location>
</feature>
<accession>X6LHI4</accession>
<dbReference type="Gene3D" id="3.40.50.12650">
    <property type="match status" value="1"/>
</dbReference>
<dbReference type="Proteomes" id="UP000023152">
    <property type="component" value="Unassembled WGS sequence"/>
</dbReference>
<dbReference type="GO" id="GO:0035312">
    <property type="term" value="F:5'-3' DNA exonuclease activity"/>
    <property type="evidence" value="ECO:0007669"/>
    <property type="project" value="TreeGrafter"/>
</dbReference>
<evidence type="ECO:0000256" key="5">
    <source>
        <dbReference type="ARBA" id="ARBA00023242"/>
    </source>
</evidence>
<dbReference type="EMBL" id="ASPP01038441">
    <property type="protein sequence ID" value="ETO01388.1"/>
    <property type="molecule type" value="Genomic_DNA"/>
</dbReference>
<sequence>FFFFFFFLQRLYITNENCKETYSSWLTQRKQNVEAKDYDDYCRIQLCNIRDLEFEKMAKYWLDDYVGWLDTEVTWQMRNENRVHKNWDPSQGKCKNWGKFDMVIGIKATAWQGEDADATTVTDGCIEVNTSHDTDEFDQRLKIYHIPYSEHSSLSELKQFVKFIRPQQIIPTVDNFIHENVEATLKCLFFDEVEMDMLQHTNPLLTQYQDNDLEMIDSHSVHTQDLVLNDADDISSL</sequence>
<dbReference type="GO" id="GO:0005634">
    <property type="term" value="C:nucleus"/>
    <property type="evidence" value="ECO:0007669"/>
    <property type="project" value="UniProtKB-SubCell"/>
</dbReference>
<reference evidence="7 8" key="1">
    <citation type="journal article" date="2013" name="Curr. Biol.">
        <title>The Genome of the Foraminiferan Reticulomyxa filosa.</title>
        <authorList>
            <person name="Glockner G."/>
            <person name="Hulsmann N."/>
            <person name="Schleicher M."/>
            <person name="Noegel A.A."/>
            <person name="Eichinger L."/>
            <person name="Gallinger C."/>
            <person name="Pawlowski J."/>
            <person name="Sierra R."/>
            <person name="Euteneuer U."/>
            <person name="Pillet L."/>
            <person name="Moustafa A."/>
            <person name="Platzer M."/>
            <person name="Groth M."/>
            <person name="Szafranski K."/>
            <person name="Schliwa M."/>
        </authorList>
    </citation>
    <scope>NUCLEOTIDE SEQUENCE [LARGE SCALE GENOMIC DNA]</scope>
</reference>
<evidence type="ECO:0000256" key="2">
    <source>
        <dbReference type="ARBA" id="ARBA00010304"/>
    </source>
</evidence>
<dbReference type="InterPro" id="IPR036866">
    <property type="entry name" value="RibonucZ/Hydroxyglut_hydro"/>
</dbReference>
<dbReference type="OrthoDB" id="262529at2759"/>
<dbReference type="Pfam" id="PF07522">
    <property type="entry name" value="DRMBL"/>
    <property type="match status" value="1"/>
</dbReference>